<feature type="transmembrane region" description="Helical" evidence="8">
    <location>
        <begin position="58"/>
        <end position="81"/>
    </location>
</feature>
<dbReference type="EC" id="7.1.1.2" evidence="7"/>
<feature type="transmembrane region" description="Helical" evidence="8">
    <location>
        <begin position="93"/>
        <end position="114"/>
    </location>
</feature>
<dbReference type="GO" id="GO:0003954">
    <property type="term" value="F:NADH dehydrogenase activity"/>
    <property type="evidence" value="ECO:0007669"/>
    <property type="project" value="TreeGrafter"/>
</dbReference>
<evidence type="ECO:0000313" key="9">
    <source>
        <dbReference type="EMBL" id="QQP22143.1"/>
    </source>
</evidence>
<dbReference type="RefSeq" id="YP_010147332.1">
    <property type="nucleotide sequence ID" value="NC_057079.1"/>
</dbReference>
<organism evidence="9">
    <name type="scientific">Thuricola similis</name>
    <dbReference type="NCBI Taxonomy" id="2784598"/>
    <lineage>
        <taxon>Eukaryota</taxon>
        <taxon>Sar</taxon>
        <taxon>Alveolata</taxon>
        <taxon>Ciliophora</taxon>
        <taxon>Intramacronucleata</taxon>
        <taxon>Oligohymenophorea</taxon>
        <taxon>Peritrichia</taxon>
        <taxon>Sessilida</taxon>
        <taxon>Vaginicolidae</taxon>
        <taxon>Thuricola</taxon>
    </lineage>
</organism>
<dbReference type="PANTHER" id="PTHR11432:SF3">
    <property type="entry name" value="NADH-UBIQUINONE OXIDOREDUCTASE CHAIN 1"/>
    <property type="match status" value="1"/>
</dbReference>
<evidence type="ECO:0000256" key="2">
    <source>
        <dbReference type="ARBA" id="ARBA00010535"/>
    </source>
</evidence>
<evidence type="ECO:0000256" key="3">
    <source>
        <dbReference type="ARBA" id="ARBA00022692"/>
    </source>
</evidence>
<dbReference type="GO" id="GO:0009060">
    <property type="term" value="P:aerobic respiration"/>
    <property type="evidence" value="ECO:0007669"/>
    <property type="project" value="TreeGrafter"/>
</dbReference>
<dbReference type="GO" id="GO:0008137">
    <property type="term" value="F:NADH dehydrogenase (ubiquinone) activity"/>
    <property type="evidence" value="ECO:0007669"/>
    <property type="project" value="UniProtKB-EC"/>
</dbReference>
<dbReference type="EMBL" id="MW221262">
    <property type="protein sequence ID" value="QQP22143.1"/>
    <property type="molecule type" value="Genomic_DNA"/>
</dbReference>
<keyword evidence="7 9" id="KW-0496">Mitochondrion</keyword>
<comment type="catalytic activity">
    <reaction evidence="7">
        <text>a ubiquinone + NADH + 5 H(+)(in) = a ubiquinol + NAD(+) + 4 H(+)(out)</text>
        <dbReference type="Rhea" id="RHEA:29091"/>
        <dbReference type="Rhea" id="RHEA-COMP:9565"/>
        <dbReference type="Rhea" id="RHEA-COMP:9566"/>
        <dbReference type="ChEBI" id="CHEBI:15378"/>
        <dbReference type="ChEBI" id="CHEBI:16389"/>
        <dbReference type="ChEBI" id="CHEBI:17976"/>
        <dbReference type="ChEBI" id="CHEBI:57540"/>
        <dbReference type="ChEBI" id="CHEBI:57945"/>
        <dbReference type="EC" id="7.1.1.2"/>
    </reaction>
</comment>
<dbReference type="InterPro" id="IPR001694">
    <property type="entry name" value="NADH_UbQ_OxRdtase_su1/FPO"/>
</dbReference>
<protein>
    <recommendedName>
        <fullName evidence="7">NADH-ubiquinone oxidoreductase chain 1</fullName>
        <ecNumber evidence="7">7.1.1.2</ecNumber>
    </recommendedName>
</protein>
<evidence type="ECO:0000256" key="1">
    <source>
        <dbReference type="ARBA" id="ARBA00004141"/>
    </source>
</evidence>
<evidence type="ECO:0000256" key="6">
    <source>
        <dbReference type="RuleBase" id="RU000471"/>
    </source>
</evidence>
<keyword evidence="7" id="KW-0830">Ubiquinone</keyword>
<geneLocation type="mitochondrion" evidence="9"/>
<comment type="subcellular location">
    <subcellularLocation>
        <location evidence="1">Membrane</location>
        <topology evidence="1">Multi-pass membrane protein</topology>
    </subcellularLocation>
    <subcellularLocation>
        <location evidence="6">Mitochondrion inner membrane</location>
        <topology evidence="6">Multi-pass membrane protein</topology>
    </subcellularLocation>
</comment>
<evidence type="ECO:0000256" key="7">
    <source>
        <dbReference type="RuleBase" id="RU000473"/>
    </source>
</evidence>
<dbReference type="GeneID" id="67145428"/>
<evidence type="ECO:0000256" key="5">
    <source>
        <dbReference type="ARBA" id="ARBA00023136"/>
    </source>
</evidence>
<keyword evidence="4 8" id="KW-1133">Transmembrane helix</keyword>
<dbReference type="GO" id="GO:0005743">
    <property type="term" value="C:mitochondrial inner membrane"/>
    <property type="evidence" value="ECO:0007669"/>
    <property type="project" value="UniProtKB-SubCell"/>
</dbReference>
<dbReference type="Pfam" id="PF00146">
    <property type="entry name" value="NADHdh"/>
    <property type="match status" value="1"/>
</dbReference>
<keyword evidence="5 8" id="KW-0472">Membrane</keyword>
<dbReference type="AlphaFoldDB" id="A0A7T8G5D7"/>
<comment type="similarity">
    <text evidence="2 6">Belongs to the complex I subunit 1 family.</text>
</comment>
<evidence type="ECO:0000256" key="8">
    <source>
        <dbReference type="SAM" id="Phobius"/>
    </source>
</evidence>
<sequence>MLTLIIATITLIERKIMSLVQRRVGPNYIGHKGRLQFIADAVKLLVKHILIVNNTNKFLFMIIPSLILIMCYLFWINLVWAPSMSICEIEYNLLFLGILSTCFTILLFLISWISQNKYSILAAGRIVNLTINLEILLILLFLLLVTIYESFSFFSIVSFQYQYLYTLFIFLPILPILLIIFLLETGRIPFDLAESESELIAGHTVEMGGFFFALFYLGEYFHLFCFSGVYALILLGGWY</sequence>
<dbReference type="InterPro" id="IPR018086">
    <property type="entry name" value="NADH_UbQ_OxRdtase_su1_CS"/>
</dbReference>
<feature type="transmembrane region" description="Helical" evidence="8">
    <location>
        <begin position="220"/>
        <end position="238"/>
    </location>
</feature>
<accession>A0A7T8G5D7</accession>
<dbReference type="PANTHER" id="PTHR11432">
    <property type="entry name" value="NADH DEHYDROGENASE SUBUNIT 1"/>
    <property type="match status" value="1"/>
</dbReference>
<keyword evidence="6" id="KW-0520">NAD</keyword>
<feature type="transmembrane region" description="Helical" evidence="8">
    <location>
        <begin position="126"/>
        <end position="151"/>
    </location>
</feature>
<keyword evidence="3 6" id="KW-0812">Transmembrane</keyword>
<name>A0A7T8G5D7_9CILI</name>
<gene>
    <name evidence="9" type="primary">nadh9</name>
    <name evidence="9" type="ORF">TSIM_35</name>
</gene>
<reference evidence="9" key="1">
    <citation type="submission" date="2020-11" db="EMBL/GenBank/DDBJ databases">
        <title>Combining integrative taxonomy and mitogenome sequencing of Thuricola similis Bock, 1963 (Peritrichia, Vaginicolidae) provides a full redescription of this poorly known ciliate and new insights into the evolutionary relationships among Oligohymenophorea subclasses.</title>
        <authorList>
            <person name="Liao W."/>
            <person name="Campello-Nunes P.H."/>
            <person name="Gammuto L."/>
            <person name="Viana T.A."/>
            <person name="de Oliveira Marchesini R."/>
            <person name="da Silva Pavia T."/>
            <person name="da Silva-Neto I.D."/>
            <person name="Modeo L."/>
            <person name="Petroni G."/>
        </authorList>
    </citation>
    <scope>NUCLEOTIDE SEQUENCE</scope>
    <source>
        <strain evidence="9">CUIT</strain>
    </source>
</reference>
<feature type="transmembrane region" description="Helical" evidence="8">
    <location>
        <begin position="163"/>
        <end position="183"/>
    </location>
</feature>
<evidence type="ECO:0000256" key="4">
    <source>
        <dbReference type="ARBA" id="ARBA00022989"/>
    </source>
</evidence>
<proteinExistence type="inferred from homology"/>
<dbReference type="PROSITE" id="PS00668">
    <property type="entry name" value="COMPLEX1_ND1_2"/>
    <property type="match status" value="1"/>
</dbReference>